<dbReference type="PROSITE" id="PS51257">
    <property type="entry name" value="PROKAR_LIPOPROTEIN"/>
    <property type="match status" value="1"/>
</dbReference>
<gene>
    <name evidence="2" type="ORF">BN1048_01440</name>
</gene>
<name>A0A078M5V2_9STAP</name>
<keyword evidence="1" id="KW-0732">Signal</keyword>
<dbReference type="STRING" id="1461582.BN1048_01440"/>
<dbReference type="HOGENOM" id="CLU_1164637_0_0_9"/>
<reference evidence="2 3" key="1">
    <citation type="submission" date="2014-07" db="EMBL/GenBank/DDBJ databases">
        <authorList>
            <person name="Urmite Genomes Urmite Genomes"/>
        </authorList>
    </citation>
    <scope>NUCLEOTIDE SEQUENCE [LARGE SCALE GENOMIC DNA]</scope>
    <source>
        <strain evidence="2 3">13MG44_air</strain>
    </source>
</reference>
<dbReference type="Proteomes" id="UP000044136">
    <property type="component" value="Unassembled WGS sequence"/>
</dbReference>
<protein>
    <recommendedName>
        <fullName evidence="4">Lipoprotein</fullName>
    </recommendedName>
</protein>
<dbReference type="EMBL" id="CCSE01000001">
    <property type="protein sequence ID" value="CEA01635.1"/>
    <property type="molecule type" value="Genomic_DNA"/>
</dbReference>
<evidence type="ECO:0008006" key="4">
    <source>
        <dbReference type="Google" id="ProtNLM"/>
    </source>
</evidence>
<proteinExistence type="predicted"/>
<accession>A0A078M5V2</accession>
<keyword evidence="3" id="KW-1185">Reference proteome</keyword>
<evidence type="ECO:0000313" key="3">
    <source>
        <dbReference type="Proteomes" id="UP000044136"/>
    </source>
</evidence>
<feature type="signal peptide" evidence="1">
    <location>
        <begin position="1"/>
        <end position="20"/>
    </location>
</feature>
<dbReference type="RefSeq" id="WP_035809811.1">
    <property type="nucleotide sequence ID" value="NZ_CCSE01000001.1"/>
</dbReference>
<dbReference type="AlphaFoldDB" id="A0A078M5V2"/>
<evidence type="ECO:0000256" key="1">
    <source>
        <dbReference type="SAM" id="SignalP"/>
    </source>
</evidence>
<evidence type="ECO:0000313" key="2">
    <source>
        <dbReference type="EMBL" id="CEA01635.1"/>
    </source>
</evidence>
<feature type="chain" id="PRO_5038937294" description="Lipoprotein" evidence="1">
    <location>
        <begin position="21"/>
        <end position="238"/>
    </location>
</feature>
<sequence>MKRFSVLLPFVLLLMGCSFNGIMSESYDGEKITADEEAVKLFEEENLLKTEGLESRYAFLNSNTEFAGVTEGGTEITLQPGRYMTGEDIESGRYIAQTDNASAVVVYDEEDNRLLETALNHFNTEVVLELQEGYRVDYVTRQGSIVLESLTEQFETMLPAGMHTIGENLEAGTYTLYTNELPIKRADSEDEIYMNTKGISSLTASNTEAELKPEYGIQVMLHEGDTIITEHPIILEKN</sequence>
<organism evidence="2 3">
    <name type="scientific">Jeotgalicoccus saudimassiliensis</name>
    <dbReference type="NCBI Taxonomy" id="1461582"/>
    <lineage>
        <taxon>Bacteria</taxon>
        <taxon>Bacillati</taxon>
        <taxon>Bacillota</taxon>
        <taxon>Bacilli</taxon>
        <taxon>Bacillales</taxon>
        <taxon>Staphylococcaceae</taxon>
        <taxon>Jeotgalicoccus</taxon>
    </lineage>
</organism>
<dbReference type="OrthoDB" id="1650483at2"/>